<reference evidence="2" key="1">
    <citation type="journal article" date="2020" name="Stud. Mycol.">
        <title>101 Dothideomycetes genomes: a test case for predicting lifestyles and emergence of pathogens.</title>
        <authorList>
            <person name="Haridas S."/>
            <person name="Albert R."/>
            <person name="Binder M."/>
            <person name="Bloem J."/>
            <person name="Labutti K."/>
            <person name="Salamov A."/>
            <person name="Andreopoulos B."/>
            <person name="Baker S."/>
            <person name="Barry K."/>
            <person name="Bills G."/>
            <person name="Bluhm B."/>
            <person name="Cannon C."/>
            <person name="Castanera R."/>
            <person name="Culley D."/>
            <person name="Daum C."/>
            <person name="Ezra D."/>
            <person name="Gonzalez J."/>
            <person name="Henrissat B."/>
            <person name="Kuo A."/>
            <person name="Liang C."/>
            <person name="Lipzen A."/>
            <person name="Lutzoni F."/>
            <person name="Magnuson J."/>
            <person name="Mondo S."/>
            <person name="Nolan M."/>
            <person name="Ohm R."/>
            <person name="Pangilinan J."/>
            <person name="Park H.-J."/>
            <person name="Ramirez L."/>
            <person name="Alfaro M."/>
            <person name="Sun H."/>
            <person name="Tritt A."/>
            <person name="Yoshinaga Y."/>
            <person name="Zwiers L.-H."/>
            <person name="Turgeon B."/>
            <person name="Goodwin S."/>
            <person name="Spatafora J."/>
            <person name="Crous P."/>
            <person name="Grigoriev I."/>
        </authorList>
    </citation>
    <scope>NUCLEOTIDE SEQUENCE</scope>
    <source>
        <strain evidence="2">CBS 125425</strain>
    </source>
</reference>
<feature type="compositionally biased region" description="Basic and acidic residues" evidence="1">
    <location>
        <begin position="168"/>
        <end position="185"/>
    </location>
</feature>
<name>A0A9P4QX99_9PLEO</name>
<evidence type="ECO:0000313" key="2">
    <source>
        <dbReference type="EMBL" id="KAF2734379.1"/>
    </source>
</evidence>
<feature type="compositionally biased region" description="Low complexity" evidence="1">
    <location>
        <begin position="189"/>
        <end position="207"/>
    </location>
</feature>
<dbReference type="AlphaFoldDB" id="A0A9P4QX99"/>
<feature type="compositionally biased region" description="Basic and acidic residues" evidence="1">
    <location>
        <begin position="112"/>
        <end position="123"/>
    </location>
</feature>
<feature type="compositionally biased region" description="Basic and acidic residues" evidence="1">
    <location>
        <begin position="375"/>
        <end position="389"/>
    </location>
</feature>
<proteinExistence type="predicted"/>
<sequence>MFDYAFYPPEESLFDPFAQTAGTDNLFYDDDFTPVAEPVVEQNPVEAVDSPAAEVDMAPVGGLAKSQHVPRGPANGNHEGGRGGASGRTRRGGRGRGRGRSGMRGEPPQEAQMEKESDQKQTPEEPSQDAETEEQKTTGPPAPSAPREKTTHAARGDRTLTGGPKRTRLTEEEMKVKMEAMRSKNDSLAQAHARAQADAANYQAHEALLAQKDAEHKKHLKEREKEDRKNRQQMMGERERNRQRKLDAQKGREWDFEKEDGFAGTGEERRRGAARGAYGGVAPNPRQATAQEKVEGWVMDQETPDLPHPPPSTRGGRGRGGRGARGGRGDRGGARGGGRGDHHANHHATPSNKEQAPPSAADFPELPQAIAPAADGKDVPAPKKLDFPIRNKPAQLKTAETDDARPGVKKQDSFGLSPAAAGSSWADQVEGLKD</sequence>
<evidence type="ECO:0000313" key="3">
    <source>
        <dbReference type="Proteomes" id="UP000799444"/>
    </source>
</evidence>
<feature type="compositionally biased region" description="Basic and acidic residues" evidence="1">
    <location>
        <begin position="399"/>
        <end position="412"/>
    </location>
</feature>
<dbReference type="EMBL" id="ML996148">
    <property type="protein sequence ID" value="KAF2734379.1"/>
    <property type="molecule type" value="Genomic_DNA"/>
</dbReference>
<dbReference type="OrthoDB" id="2402960at2759"/>
<keyword evidence="3" id="KW-1185">Reference proteome</keyword>
<protein>
    <submittedName>
        <fullName evidence="2">Uncharacterized protein</fullName>
    </submittedName>
</protein>
<dbReference type="Proteomes" id="UP000799444">
    <property type="component" value="Unassembled WGS sequence"/>
</dbReference>
<comment type="caution">
    <text evidence="2">The sequence shown here is derived from an EMBL/GenBank/DDBJ whole genome shotgun (WGS) entry which is preliminary data.</text>
</comment>
<feature type="compositionally biased region" description="Basic residues" evidence="1">
    <location>
        <begin position="88"/>
        <end position="101"/>
    </location>
</feature>
<evidence type="ECO:0000256" key="1">
    <source>
        <dbReference type="SAM" id="MobiDB-lite"/>
    </source>
</evidence>
<feature type="compositionally biased region" description="Basic and acidic residues" evidence="1">
    <location>
        <begin position="146"/>
        <end position="158"/>
    </location>
</feature>
<feature type="region of interest" description="Disordered" evidence="1">
    <location>
        <begin position="43"/>
        <end position="434"/>
    </location>
</feature>
<organism evidence="2 3">
    <name type="scientific">Polyplosphaeria fusca</name>
    <dbReference type="NCBI Taxonomy" id="682080"/>
    <lineage>
        <taxon>Eukaryota</taxon>
        <taxon>Fungi</taxon>
        <taxon>Dikarya</taxon>
        <taxon>Ascomycota</taxon>
        <taxon>Pezizomycotina</taxon>
        <taxon>Dothideomycetes</taxon>
        <taxon>Pleosporomycetidae</taxon>
        <taxon>Pleosporales</taxon>
        <taxon>Tetraplosphaeriaceae</taxon>
        <taxon>Polyplosphaeria</taxon>
    </lineage>
</organism>
<feature type="compositionally biased region" description="Basic and acidic residues" evidence="1">
    <location>
        <begin position="327"/>
        <end position="343"/>
    </location>
</feature>
<gene>
    <name evidence="2" type="ORF">EJ04DRAFT_543613</name>
</gene>
<feature type="compositionally biased region" description="Basic and acidic residues" evidence="1">
    <location>
        <begin position="212"/>
        <end position="271"/>
    </location>
</feature>
<accession>A0A9P4QX99</accession>